<evidence type="ECO:0000313" key="1">
    <source>
        <dbReference type="EMBL" id="ETA80400.1"/>
    </source>
</evidence>
<sequence length="262" mass="29348">MSKVSVTYLKRTEDEIERLKGWEYKGQDSADLLPEPVRKHLILCGYEGKKLPVSGRVIWKESSIRFGPDKPWTRLATQQFNSALSPFRAAFMKTRMFGVLPFEGLDLCIGGTGSMLGKLAGIVNVLDEKGMEMDTSGIVTLLAEATMIPGMLLMPYISWGSVQGNVVNASMTLKGITVTGRFIFGDDGLFRSFESDDRYYANPKGGNELRPWKVECERYDETDGIRFQSVVTASWQLPEGHYEYWRGTIERVDSGPDGVIFS</sequence>
<keyword evidence="2" id="KW-1185">Reference proteome</keyword>
<dbReference type="RefSeq" id="WP_023389095.1">
    <property type="nucleotide sequence ID" value="NZ_AXUN02000181.1"/>
</dbReference>
<reference evidence="1 2" key="1">
    <citation type="journal article" date="2014" name="Genome Announc.">
        <title>Genome Sequence of Youngiibacter fragilis, the Type Strain of the Genus Youngiibacter.</title>
        <authorList>
            <person name="Wawrik C.B."/>
            <person name="Callaghan A.V."/>
            <person name="Stamps B.W."/>
            <person name="Wawrik B."/>
        </authorList>
    </citation>
    <scope>NUCLEOTIDE SEQUENCE [LARGE SCALE GENOMIC DNA]</scope>
    <source>
        <strain evidence="1 2">232.1</strain>
    </source>
</reference>
<comment type="caution">
    <text evidence="1">The sequence shown here is derived from an EMBL/GenBank/DDBJ whole genome shotgun (WGS) entry which is preliminary data.</text>
</comment>
<dbReference type="STRING" id="994573.T472_0211595"/>
<dbReference type="InterPro" id="IPR046674">
    <property type="entry name" value="DUF6544"/>
</dbReference>
<name>V7I2D0_9CLOT</name>
<evidence type="ECO:0000313" key="2">
    <source>
        <dbReference type="Proteomes" id="UP000017747"/>
    </source>
</evidence>
<dbReference type="eggNOG" id="ENOG502ZA6T">
    <property type="taxonomic scope" value="Bacteria"/>
</dbReference>
<proteinExistence type="predicted"/>
<dbReference type="AlphaFoldDB" id="V7I2D0"/>
<dbReference type="Pfam" id="PF20181">
    <property type="entry name" value="DUF6544"/>
    <property type="match status" value="1"/>
</dbReference>
<accession>V7I2D0</accession>
<dbReference type="EMBL" id="AXUN02000181">
    <property type="protein sequence ID" value="ETA80400.1"/>
    <property type="molecule type" value="Genomic_DNA"/>
</dbReference>
<dbReference type="Proteomes" id="UP000017747">
    <property type="component" value="Unassembled WGS sequence"/>
</dbReference>
<protein>
    <submittedName>
        <fullName evidence="1">Uncharacterized protein</fullName>
    </submittedName>
</protein>
<organism evidence="1 2">
    <name type="scientific">Youngiibacter fragilis 232.1</name>
    <dbReference type="NCBI Taxonomy" id="994573"/>
    <lineage>
        <taxon>Bacteria</taxon>
        <taxon>Bacillati</taxon>
        <taxon>Bacillota</taxon>
        <taxon>Clostridia</taxon>
        <taxon>Eubacteriales</taxon>
        <taxon>Clostridiaceae</taxon>
        <taxon>Youngiibacter</taxon>
    </lineage>
</organism>
<gene>
    <name evidence="1" type="ORF">T472_0211595</name>
</gene>
<dbReference type="OrthoDB" id="9786534at2"/>